<protein>
    <submittedName>
        <fullName evidence="10">Benzoate 4-monooxygenase cytochrome P450</fullName>
    </submittedName>
</protein>
<dbReference type="OrthoDB" id="1470350at2759"/>
<keyword evidence="7 10" id="KW-0503">Monooxygenase</keyword>
<dbReference type="GO" id="GO:0020037">
    <property type="term" value="F:heme binding"/>
    <property type="evidence" value="ECO:0007669"/>
    <property type="project" value="InterPro"/>
</dbReference>
<dbReference type="CDD" id="cd11061">
    <property type="entry name" value="CYP67-like"/>
    <property type="match status" value="1"/>
</dbReference>
<evidence type="ECO:0000256" key="7">
    <source>
        <dbReference type="ARBA" id="ARBA00023033"/>
    </source>
</evidence>
<dbReference type="InterPro" id="IPR050121">
    <property type="entry name" value="Cytochrome_P450_monoxygenase"/>
</dbReference>
<sequence>MALSDLIDQIVAVLRSLKNVDFFILTCIPIIAYFVSSIIYRLTFHPLAKYPGNFIEKISGWPEIYYHYNGSRHMRILEAHNKYGPIVRVGPNKLDFNTTTAVAAIHRDKSANVKKGDWYKTVDAENGAFSVQTVIDKHEHAFRRKMISPSFSEAALRDSEQFIIQNVDIFLRRMGEKRGSDGWTKARDFSEWCTYYGFDYTSDLAFGSRFGLVENDEHRYLADLLKNLSHFVYYAGHLPIAPALRLVMGTGIMNYMPSKAARDTHKYFLVSTSKLHERQALEEAFILMESSSEKPPKSNFNVAPRKDIFHYLFRSRDPETGLALSPNQLSADAGLLIAAGSDGVAITLSAALFYLLSYPTCLEKLSTELQKAFSSIEEIRLPKLNHCAYLHAVIEESLRLAPCAPSAFPREVLSGGIVVDGHYIPAGITVGTSPYALHHNEAYYPNSFAFIPERWIGGAEKVRKAKEAFSTFSHGTYSCIGKSVAYLAIKLLLARLLWRYDVKAAEEGNDAGELIGGGGAGKWKRGKWWSRKAEYQMEDFLVGYRQGPIVRFREREIE</sequence>
<evidence type="ECO:0000256" key="9">
    <source>
        <dbReference type="SAM" id="Phobius"/>
    </source>
</evidence>
<feature type="binding site" description="axial binding residue" evidence="8">
    <location>
        <position position="479"/>
    </location>
    <ligand>
        <name>heme</name>
        <dbReference type="ChEBI" id="CHEBI:30413"/>
    </ligand>
    <ligandPart>
        <name>Fe</name>
        <dbReference type="ChEBI" id="CHEBI:18248"/>
    </ligandPart>
</feature>
<comment type="similarity">
    <text evidence="2">Belongs to the cytochrome P450 family.</text>
</comment>
<evidence type="ECO:0000256" key="1">
    <source>
        <dbReference type="ARBA" id="ARBA00001971"/>
    </source>
</evidence>
<dbReference type="AlphaFoldDB" id="A0A6A6DHM8"/>
<evidence type="ECO:0000256" key="3">
    <source>
        <dbReference type="ARBA" id="ARBA00022617"/>
    </source>
</evidence>
<evidence type="ECO:0000313" key="11">
    <source>
        <dbReference type="Proteomes" id="UP000800200"/>
    </source>
</evidence>
<organism evidence="10 11">
    <name type="scientific">Zopfia rhizophila CBS 207.26</name>
    <dbReference type="NCBI Taxonomy" id="1314779"/>
    <lineage>
        <taxon>Eukaryota</taxon>
        <taxon>Fungi</taxon>
        <taxon>Dikarya</taxon>
        <taxon>Ascomycota</taxon>
        <taxon>Pezizomycotina</taxon>
        <taxon>Dothideomycetes</taxon>
        <taxon>Dothideomycetes incertae sedis</taxon>
        <taxon>Zopfiaceae</taxon>
        <taxon>Zopfia</taxon>
    </lineage>
</organism>
<evidence type="ECO:0000256" key="8">
    <source>
        <dbReference type="PIRSR" id="PIRSR602401-1"/>
    </source>
</evidence>
<dbReference type="GO" id="GO:0004497">
    <property type="term" value="F:monooxygenase activity"/>
    <property type="evidence" value="ECO:0007669"/>
    <property type="project" value="UniProtKB-KW"/>
</dbReference>
<accession>A0A6A6DHM8</accession>
<dbReference type="Gene3D" id="1.10.630.10">
    <property type="entry name" value="Cytochrome P450"/>
    <property type="match status" value="1"/>
</dbReference>
<dbReference type="InterPro" id="IPR036396">
    <property type="entry name" value="Cyt_P450_sf"/>
</dbReference>
<reference evidence="10" key="1">
    <citation type="journal article" date="2020" name="Stud. Mycol.">
        <title>101 Dothideomycetes genomes: a test case for predicting lifestyles and emergence of pathogens.</title>
        <authorList>
            <person name="Haridas S."/>
            <person name="Albert R."/>
            <person name="Binder M."/>
            <person name="Bloem J."/>
            <person name="Labutti K."/>
            <person name="Salamov A."/>
            <person name="Andreopoulos B."/>
            <person name="Baker S."/>
            <person name="Barry K."/>
            <person name="Bills G."/>
            <person name="Bluhm B."/>
            <person name="Cannon C."/>
            <person name="Castanera R."/>
            <person name="Culley D."/>
            <person name="Daum C."/>
            <person name="Ezra D."/>
            <person name="Gonzalez J."/>
            <person name="Henrissat B."/>
            <person name="Kuo A."/>
            <person name="Liang C."/>
            <person name="Lipzen A."/>
            <person name="Lutzoni F."/>
            <person name="Magnuson J."/>
            <person name="Mondo S."/>
            <person name="Nolan M."/>
            <person name="Ohm R."/>
            <person name="Pangilinan J."/>
            <person name="Park H.-J."/>
            <person name="Ramirez L."/>
            <person name="Alfaro M."/>
            <person name="Sun H."/>
            <person name="Tritt A."/>
            <person name="Yoshinaga Y."/>
            <person name="Zwiers L.-H."/>
            <person name="Turgeon B."/>
            <person name="Goodwin S."/>
            <person name="Spatafora J."/>
            <person name="Crous P."/>
            <person name="Grigoriev I."/>
        </authorList>
    </citation>
    <scope>NUCLEOTIDE SEQUENCE</scope>
    <source>
        <strain evidence="10">CBS 207.26</strain>
    </source>
</reference>
<dbReference type="InterPro" id="IPR001128">
    <property type="entry name" value="Cyt_P450"/>
</dbReference>
<evidence type="ECO:0000313" key="10">
    <source>
        <dbReference type="EMBL" id="KAF2179044.1"/>
    </source>
</evidence>
<dbReference type="GO" id="GO:0016705">
    <property type="term" value="F:oxidoreductase activity, acting on paired donors, with incorporation or reduction of molecular oxygen"/>
    <property type="evidence" value="ECO:0007669"/>
    <property type="project" value="InterPro"/>
</dbReference>
<keyword evidence="9" id="KW-1133">Transmembrane helix</keyword>
<keyword evidence="6 8" id="KW-0408">Iron</keyword>
<evidence type="ECO:0000256" key="6">
    <source>
        <dbReference type="ARBA" id="ARBA00023004"/>
    </source>
</evidence>
<keyword evidence="9" id="KW-0812">Transmembrane</keyword>
<keyword evidence="11" id="KW-1185">Reference proteome</keyword>
<name>A0A6A6DHM8_9PEZI</name>
<dbReference type="PANTHER" id="PTHR24305">
    <property type="entry name" value="CYTOCHROME P450"/>
    <property type="match status" value="1"/>
</dbReference>
<dbReference type="PANTHER" id="PTHR24305:SF237">
    <property type="entry name" value="CYTOCHROME P450 MONOOXYGENASE ATNE-RELATED"/>
    <property type="match status" value="1"/>
</dbReference>
<dbReference type="PRINTS" id="PR00385">
    <property type="entry name" value="P450"/>
</dbReference>
<keyword evidence="4 8" id="KW-0479">Metal-binding</keyword>
<evidence type="ECO:0000256" key="5">
    <source>
        <dbReference type="ARBA" id="ARBA00023002"/>
    </source>
</evidence>
<dbReference type="SUPFAM" id="SSF48264">
    <property type="entry name" value="Cytochrome P450"/>
    <property type="match status" value="1"/>
</dbReference>
<proteinExistence type="inferred from homology"/>
<keyword evidence="3 8" id="KW-0349">Heme</keyword>
<dbReference type="Proteomes" id="UP000800200">
    <property type="component" value="Unassembled WGS sequence"/>
</dbReference>
<dbReference type="GO" id="GO:0005506">
    <property type="term" value="F:iron ion binding"/>
    <property type="evidence" value="ECO:0007669"/>
    <property type="project" value="InterPro"/>
</dbReference>
<keyword evidence="5" id="KW-0560">Oxidoreductase</keyword>
<keyword evidence="9" id="KW-0472">Membrane</keyword>
<dbReference type="InterPro" id="IPR002401">
    <property type="entry name" value="Cyt_P450_E_grp-I"/>
</dbReference>
<evidence type="ECO:0000256" key="4">
    <source>
        <dbReference type="ARBA" id="ARBA00022723"/>
    </source>
</evidence>
<dbReference type="EMBL" id="ML994670">
    <property type="protein sequence ID" value="KAF2179044.1"/>
    <property type="molecule type" value="Genomic_DNA"/>
</dbReference>
<comment type="cofactor">
    <cofactor evidence="1 8">
        <name>heme</name>
        <dbReference type="ChEBI" id="CHEBI:30413"/>
    </cofactor>
</comment>
<dbReference type="Pfam" id="PF00067">
    <property type="entry name" value="p450"/>
    <property type="match status" value="1"/>
</dbReference>
<gene>
    <name evidence="10" type="ORF">K469DRAFT_694959</name>
</gene>
<dbReference type="PRINTS" id="PR00463">
    <property type="entry name" value="EP450I"/>
</dbReference>
<evidence type="ECO:0000256" key="2">
    <source>
        <dbReference type="ARBA" id="ARBA00010617"/>
    </source>
</evidence>
<feature type="transmembrane region" description="Helical" evidence="9">
    <location>
        <begin position="22"/>
        <end position="40"/>
    </location>
</feature>